<feature type="transmembrane region" description="Helical" evidence="5">
    <location>
        <begin position="158"/>
        <end position="174"/>
    </location>
</feature>
<feature type="transmembrane region" description="Helical" evidence="5">
    <location>
        <begin position="79"/>
        <end position="96"/>
    </location>
</feature>
<dbReference type="GO" id="GO:0016020">
    <property type="term" value="C:membrane"/>
    <property type="evidence" value="ECO:0007669"/>
    <property type="project" value="UniProtKB-SubCell"/>
</dbReference>
<keyword evidence="7" id="KW-0436">Ligase</keyword>
<evidence type="ECO:0000256" key="2">
    <source>
        <dbReference type="ARBA" id="ARBA00022692"/>
    </source>
</evidence>
<evidence type="ECO:0000256" key="1">
    <source>
        <dbReference type="ARBA" id="ARBA00004141"/>
    </source>
</evidence>
<comment type="subcellular location">
    <subcellularLocation>
        <location evidence="1">Membrane</location>
        <topology evidence="1">Multi-pass membrane protein</topology>
    </subcellularLocation>
</comment>
<feature type="transmembrane region" description="Helical" evidence="5">
    <location>
        <begin position="266"/>
        <end position="285"/>
    </location>
</feature>
<evidence type="ECO:0000313" key="7">
    <source>
        <dbReference type="EMBL" id="CEN47849.1"/>
    </source>
</evidence>
<dbReference type="PANTHER" id="PTHR37422">
    <property type="entry name" value="TEICHURONIC ACID BIOSYNTHESIS PROTEIN TUAE"/>
    <property type="match status" value="1"/>
</dbReference>
<feature type="transmembrane region" description="Helical" evidence="5">
    <location>
        <begin position="15"/>
        <end position="33"/>
    </location>
</feature>
<feature type="transmembrane region" description="Helical" evidence="5">
    <location>
        <begin position="439"/>
        <end position="456"/>
    </location>
</feature>
<feature type="transmembrane region" description="Helical" evidence="5">
    <location>
        <begin position="388"/>
        <end position="409"/>
    </location>
</feature>
<dbReference type="AlphaFoldDB" id="A0A0B7IAW1"/>
<sequence length="466" mass="54551">MNIKKITSKVTSNNFALYTNVFLLLGAFIYYFIPSEFNLYASEKTLNIFFKIALVGIVLVTFADIWLKRKVLFKNIDKIRVFFLLFASTIVMIYPYKHKMVLGLSIVLFSLMLVYGLHKRQYIGFHIIMKSLLIFILFVFASIFWATNTSEAFKHIDYFVLFLAVPLLSCFYRWKKEEIYIFIYPVFTAFLSLLSLNVIAYVCLVKYHQKPLFSFLSFSKSYLAPATNHYEILRWSETFHQSIIGWGLFIVGVLGYWLYKEKKQKLISIEHISLYAVLLACVSFMIQARVAMIGIVFFTGLFIWVELVKKINSRGRIFIYTTIITILGILGCYWIFTETPYFNDEIRHTMNNAAIQFFPQHFWIGGGANYEIEVIQSVNYEFNKLHNIFLSAMVNQGIIGLILLLLFHFYAIYTGIKYEHLLGIYVFLAFLIFNLTEDVLGYPICGLFFLFTLIPFEKEQINQIQK</sequence>
<evidence type="ECO:0000256" key="4">
    <source>
        <dbReference type="ARBA" id="ARBA00023136"/>
    </source>
</evidence>
<keyword evidence="8" id="KW-1185">Reference proteome</keyword>
<feature type="transmembrane region" description="Helical" evidence="5">
    <location>
        <begin position="127"/>
        <end position="146"/>
    </location>
</feature>
<organism evidence="7 8">
    <name type="scientific">Capnocytophaga canis</name>
    <dbReference type="NCBI Taxonomy" id="1848903"/>
    <lineage>
        <taxon>Bacteria</taxon>
        <taxon>Pseudomonadati</taxon>
        <taxon>Bacteroidota</taxon>
        <taxon>Flavobacteriia</taxon>
        <taxon>Flavobacteriales</taxon>
        <taxon>Flavobacteriaceae</taxon>
        <taxon>Capnocytophaga</taxon>
    </lineage>
</organism>
<evidence type="ECO:0000313" key="8">
    <source>
        <dbReference type="Proteomes" id="UP000045051"/>
    </source>
</evidence>
<keyword evidence="2 5" id="KW-0812">Transmembrane</keyword>
<reference evidence="7 8" key="1">
    <citation type="submission" date="2015-01" db="EMBL/GenBank/DDBJ databases">
        <authorList>
            <person name="Xiang T."/>
            <person name="Song Y."/>
            <person name="Huang L."/>
            <person name="Wang B."/>
            <person name="Wu P."/>
        </authorList>
    </citation>
    <scope>NUCLEOTIDE SEQUENCE [LARGE SCALE GENOMIC DNA]</scope>
    <source>
        <strain evidence="7 8">CcD38</strain>
    </source>
</reference>
<accession>A0A0B7IAW1</accession>
<feature type="transmembrane region" description="Helical" evidence="5">
    <location>
        <begin position="317"/>
        <end position="336"/>
    </location>
</feature>
<dbReference type="GO" id="GO:0016874">
    <property type="term" value="F:ligase activity"/>
    <property type="evidence" value="ECO:0007669"/>
    <property type="project" value="UniProtKB-KW"/>
</dbReference>
<dbReference type="InterPro" id="IPR007016">
    <property type="entry name" value="O-antigen_ligase-rel_domated"/>
</dbReference>
<dbReference type="InterPro" id="IPR051533">
    <property type="entry name" value="WaaL-like"/>
</dbReference>
<dbReference type="Pfam" id="PF04932">
    <property type="entry name" value="Wzy_C"/>
    <property type="match status" value="1"/>
</dbReference>
<keyword evidence="4 5" id="KW-0472">Membrane</keyword>
<gene>
    <name evidence="7" type="ORF">CCAND38_490021</name>
</gene>
<feature type="transmembrane region" description="Helical" evidence="5">
    <location>
        <begin position="416"/>
        <end position="433"/>
    </location>
</feature>
<feature type="transmembrane region" description="Helical" evidence="5">
    <location>
        <begin position="48"/>
        <end position="67"/>
    </location>
</feature>
<dbReference type="EMBL" id="CDOI01000161">
    <property type="protein sequence ID" value="CEN47849.1"/>
    <property type="molecule type" value="Genomic_DNA"/>
</dbReference>
<proteinExistence type="predicted"/>
<evidence type="ECO:0000256" key="5">
    <source>
        <dbReference type="SAM" id="Phobius"/>
    </source>
</evidence>
<feature type="transmembrane region" description="Helical" evidence="5">
    <location>
        <begin position="239"/>
        <end position="259"/>
    </location>
</feature>
<protein>
    <submittedName>
        <fullName evidence="7">O-antigen ligase</fullName>
    </submittedName>
</protein>
<feature type="domain" description="O-antigen ligase-related" evidence="6">
    <location>
        <begin position="275"/>
        <end position="405"/>
    </location>
</feature>
<keyword evidence="3 5" id="KW-1133">Transmembrane helix</keyword>
<dbReference type="PANTHER" id="PTHR37422:SF13">
    <property type="entry name" value="LIPOPOLYSACCHARIDE BIOSYNTHESIS PROTEIN PA4999-RELATED"/>
    <property type="match status" value="1"/>
</dbReference>
<dbReference type="Proteomes" id="UP000045051">
    <property type="component" value="Unassembled WGS sequence"/>
</dbReference>
<evidence type="ECO:0000259" key="6">
    <source>
        <dbReference type="Pfam" id="PF04932"/>
    </source>
</evidence>
<feature type="transmembrane region" description="Helical" evidence="5">
    <location>
        <begin position="181"/>
        <end position="207"/>
    </location>
</feature>
<feature type="transmembrane region" description="Helical" evidence="5">
    <location>
        <begin position="102"/>
        <end position="118"/>
    </location>
</feature>
<evidence type="ECO:0000256" key="3">
    <source>
        <dbReference type="ARBA" id="ARBA00022989"/>
    </source>
</evidence>
<dbReference type="RefSeq" id="WP_052458199.1">
    <property type="nucleotide sequence ID" value="NZ_CDOI01000161.1"/>
</dbReference>
<name>A0A0B7IAW1_9FLAO</name>
<feature type="transmembrane region" description="Helical" evidence="5">
    <location>
        <begin position="291"/>
        <end position="308"/>
    </location>
</feature>